<dbReference type="Pfam" id="PF02517">
    <property type="entry name" value="Rce1-like"/>
    <property type="match status" value="1"/>
</dbReference>
<feature type="compositionally biased region" description="Low complexity" evidence="1">
    <location>
        <begin position="118"/>
        <end position="162"/>
    </location>
</feature>
<keyword evidence="2" id="KW-0472">Membrane</keyword>
<feature type="compositionally biased region" description="Low complexity" evidence="1">
    <location>
        <begin position="446"/>
        <end position="455"/>
    </location>
</feature>
<keyword evidence="2" id="KW-1133">Transmembrane helix</keyword>
<organism evidence="4 5">
    <name type="scientific">Tetradesmus obliquus</name>
    <name type="common">Green alga</name>
    <name type="synonym">Acutodesmus obliquus</name>
    <dbReference type="NCBI Taxonomy" id="3088"/>
    <lineage>
        <taxon>Eukaryota</taxon>
        <taxon>Viridiplantae</taxon>
        <taxon>Chlorophyta</taxon>
        <taxon>core chlorophytes</taxon>
        <taxon>Chlorophyceae</taxon>
        <taxon>CS clade</taxon>
        <taxon>Sphaeropleales</taxon>
        <taxon>Scenedesmaceae</taxon>
        <taxon>Tetradesmus</taxon>
    </lineage>
</organism>
<feature type="region of interest" description="Disordered" evidence="1">
    <location>
        <begin position="52"/>
        <end position="163"/>
    </location>
</feature>
<sequence length="473" mass="50167">MARCLCSSSRGSRVLLGRASQPSRAPCHWLHRHGHVRVTPCLLSSLPNRFEQQLSEQQGSNGDISSCPEQQQREDACWPEPVSDENGSALELQASSERPQQQQQQQPAATAVPPPPAANSNSVASNSSSTELAEQQQQQQQQQSNPAQQQQQQSSAAAAAAAPPWPPDIPWGLGKVVQVMGLWLLAYLALGQLAVPALLAGLGVDQAALGPRGGALLNLSLDLGQVGITAAILAGCLGRYAPRQRGLFRVAWQGGRWLWVVAAGALAFPVVDWLANSSMVLLSGEAPGSVELWPTQVESTLAERDWLTCGAYVAVVSVCAPLWEELIFRGFLLPSLAARLARPAALLGSSLVFALCHFRAETFAPLLLLGLVFGAAYEQCSGNLAPPMALHSLWNAYVLGSMVLQMRSGLGPVGAGLAVVGCMQGVLLLAAALVYRPWQARRGRQQDQQQQHGDAVPPPASDSTVLKPAVDSA</sequence>
<feature type="region of interest" description="Disordered" evidence="1">
    <location>
        <begin position="443"/>
        <end position="473"/>
    </location>
</feature>
<keyword evidence="5" id="KW-1185">Reference proteome</keyword>
<feature type="domain" description="CAAX prenyl protease 2/Lysostaphin resistance protein A-like" evidence="3">
    <location>
        <begin position="312"/>
        <end position="396"/>
    </location>
</feature>
<proteinExistence type="predicted"/>
<evidence type="ECO:0000313" key="5">
    <source>
        <dbReference type="Proteomes" id="UP001244341"/>
    </source>
</evidence>
<evidence type="ECO:0000256" key="1">
    <source>
        <dbReference type="SAM" id="MobiDB-lite"/>
    </source>
</evidence>
<name>A0ABY8UL44_TETOB</name>
<gene>
    <name evidence="4" type="ORF">OEZ85_006174</name>
</gene>
<dbReference type="EMBL" id="CP126218">
    <property type="protein sequence ID" value="WIA20343.1"/>
    <property type="molecule type" value="Genomic_DNA"/>
</dbReference>
<keyword evidence="2" id="KW-0812">Transmembrane</keyword>
<feature type="compositionally biased region" description="Low complexity" evidence="1">
    <location>
        <begin position="92"/>
        <end position="111"/>
    </location>
</feature>
<dbReference type="InterPro" id="IPR003675">
    <property type="entry name" value="Rce1/LyrA-like_dom"/>
</dbReference>
<protein>
    <recommendedName>
        <fullName evidence="3">CAAX prenyl protease 2/Lysostaphin resistance protein A-like domain-containing protein</fullName>
    </recommendedName>
</protein>
<feature type="transmembrane region" description="Helical" evidence="2">
    <location>
        <begin position="257"/>
        <end position="275"/>
    </location>
</feature>
<accession>A0ABY8UL44</accession>
<evidence type="ECO:0000313" key="4">
    <source>
        <dbReference type="EMBL" id="WIA20343.1"/>
    </source>
</evidence>
<reference evidence="4 5" key="1">
    <citation type="submission" date="2023-05" db="EMBL/GenBank/DDBJ databases">
        <title>A 100% complete, gapless, phased diploid assembly of the Scenedesmus obliquus UTEX 3031 genome.</title>
        <authorList>
            <person name="Biondi T.C."/>
            <person name="Hanschen E.R."/>
            <person name="Kwon T."/>
            <person name="Eng W."/>
            <person name="Kruse C.P.S."/>
            <person name="Koehler S.I."/>
            <person name="Kunde Y."/>
            <person name="Gleasner C.D."/>
            <person name="You Mak K.T."/>
            <person name="Polle J."/>
            <person name="Hovde B.T."/>
            <person name="Starkenburg S.R."/>
        </authorList>
    </citation>
    <scope>NUCLEOTIDE SEQUENCE [LARGE SCALE GENOMIC DNA]</scope>
    <source>
        <strain evidence="4 5">DOE0152z</strain>
    </source>
</reference>
<dbReference type="PANTHER" id="PTHR43592">
    <property type="entry name" value="CAAX AMINO TERMINAL PROTEASE"/>
    <property type="match status" value="1"/>
</dbReference>
<dbReference type="Proteomes" id="UP001244341">
    <property type="component" value="Chromosome 11b"/>
</dbReference>
<feature type="transmembrane region" description="Helical" evidence="2">
    <location>
        <begin position="216"/>
        <end position="237"/>
    </location>
</feature>
<feature type="transmembrane region" description="Helical" evidence="2">
    <location>
        <begin position="413"/>
        <end position="435"/>
    </location>
</feature>
<feature type="transmembrane region" description="Helical" evidence="2">
    <location>
        <begin position="182"/>
        <end position="204"/>
    </location>
</feature>
<evidence type="ECO:0000256" key="2">
    <source>
        <dbReference type="SAM" id="Phobius"/>
    </source>
</evidence>
<evidence type="ECO:0000259" key="3">
    <source>
        <dbReference type="Pfam" id="PF02517"/>
    </source>
</evidence>
<feature type="compositionally biased region" description="Polar residues" evidence="1">
    <location>
        <begin position="52"/>
        <end position="70"/>
    </location>
</feature>
<dbReference type="PANTHER" id="PTHR43592:SF24">
    <property type="entry name" value="CAAX AMINO TERMINAL PROTEASE FAMILY PROTEIN"/>
    <property type="match status" value="1"/>
</dbReference>